<reference evidence="1 2" key="1">
    <citation type="submission" date="2018-06" db="EMBL/GenBank/DDBJ databases">
        <title>Comparative genomics reveals the genomic features of Rhizophagus irregularis, R. cerebriforme, R. diaphanum and Gigaspora rosea, and their symbiotic lifestyle signature.</title>
        <authorList>
            <person name="Morin E."/>
            <person name="San Clemente H."/>
            <person name="Chen E.C.H."/>
            <person name="De La Providencia I."/>
            <person name="Hainaut M."/>
            <person name="Kuo A."/>
            <person name="Kohler A."/>
            <person name="Murat C."/>
            <person name="Tang N."/>
            <person name="Roy S."/>
            <person name="Loubradou J."/>
            <person name="Henrissat B."/>
            <person name="Grigoriev I.V."/>
            <person name="Corradi N."/>
            <person name="Roux C."/>
            <person name="Martin F.M."/>
        </authorList>
    </citation>
    <scope>NUCLEOTIDE SEQUENCE [LARGE SCALE GENOMIC DNA]</scope>
    <source>
        <strain evidence="1 2">DAOM 227022</strain>
    </source>
</reference>
<dbReference type="Proteomes" id="UP000265703">
    <property type="component" value="Unassembled WGS sequence"/>
</dbReference>
<sequence length="461" mass="53120">MRGVDSALVAASNLGVTGISVPIEDIKHMIWLTHLSIEALKHWNTINIQIQVITQDRPDSLARLIRSLKSSHYFGDEISLTINMDRGADPVTKEYCRTLEWPFGRKNLRHRIAQGGLMAAVVESYYPTDDNDYAVMLEDDVELSPYFYSWTKYNILKYRYGPDRVHSNRLFGISYYGSKINELYLLGRRSFDPAISLEGTKYPIRSPYLWQVPCSWGAVYFPEVWREFHDYFPARLQDWNGLKVQNITIPESRSNRWKRSWKRFLIELAYLRGYVMLYPNYENFKSFSTNHAEAGTHIHLVEGGNPNDIFGVPLMEEDIILSGLPEGRMPKYMDLPILDLLGNLVSKEELIQRGKALHSEVSLCPPNDELTFDPQDTLCLDEEKIQIAMKEVEDRKTQKKQISEAVNHIVNHTLTNNETEIDPEKLLSIVLELYNNNTSSIVDLPNPTPTQLLSIETNMKS</sequence>
<dbReference type="OrthoDB" id="2020070at2759"/>
<dbReference type="STRING" id="658196.A0A397T4H4"/>
<evidence type="ECO:0000313" key="1">
    <source>
        <dbReference type="EMBL" id="RIA91806.1"/>
    </source>
</evidence>
<comment type="caution">
    <text evidence="1">The sequence shown here is derived from an EMBL/GenBank/DDBJ whole genome shotgun (WGS) entry which is preliminary data.</text>
</comment>
<dbReference type="SUPFAM" id="SSF53448">
    <property type="entry name" value="Nucleotide-diphospho-sugar transferases"/>
    <property type="match status" value="1"/>
</dbReference>
<evidence type="ECO:0000313" key="2">
    <source>
        <dbReference type="Proteomes" id="UP000265703"/>
    </source>
</evidence>
<dbReference type="AlphaFoldDB" id="A0A397T4H4"/>
<dbReference type="Gene3D" id="3.90.550.10">
    <property type="entry name" value="Spore Coat Polysaccharide Biosynthesis Protein SpsA, Chain A"/>
    <property type="match status" value="1"/>
</dbReference>
<keyword evidence="2" id="KW-1185">Reference proteome</keyword>
<dbReference type="PANTHER" id="PTHR33604">
    <property type="entry name" value="OSJNBA0004B13.7 PROTEIN"/>
    <property type="match status" value="1"/>
</dbReference>
<gene>
    <name evidence="1" type="ORF">C1645_692275</name>
</gene>
<accession>A0A397T4H4</accession>
<protein>
    <submittedName>
        <fullName evidence="1">Uncharacterized protein</fullName>
    </submittedName>
</protein>
<dbReference type="EMBL" id="QKYT01000142">
    <property type="protein sequence ID" value="RIA91806.1"/>
    <property type="molecule type" value="Genomic_DNA"/>
</dbReference>
<proteinExistence type="predicted"/>
<name>A0A397T4H4_9GLOM</name>
<organism evidence="1 2">
    <name type="scientific">Glomus cerebriforme</name>
    <dbReference type="NCBI Taxonomy" id="658196"/>
    <lineage>
        <taxon>Eukaryota</taxon>
        <taxon>Fungi</taxon>
        <taxon>Fungi incertae sedis</taxon>
        <taxon>Mucoromycota</taxon>
        <taxon>Glomeromycotina</taxon>
        <taxon>Glomeromycetes</taxon>
        <taxon>Glomerales</taxon>
        <taxon>Glomeraceae</taxon>
        <taxon>Glomus</taxon>
    </lineage>
</organism>
<dbReference type="PANTHER" id="PTHR33604:SF3">
    <property type="entry name" value="OSJNBA0004B13.7 PROTEIN"/>
    <property type="match status" value="1"/>
</dbReference>
<dbReference type="InterPro" id="IPR029044">
    <property type="entry name" value="Nucleotide-diphossugar_trans"/>
</dbReference>